<dbReference type="AlphaFoldDB" id="A4BE42"/>
<dbReference type="Gene3D" id="3.40.50.1110">
    <property type="entry name" value="SGNH hydrolase"/>
    <property type="match status" value="1"/>
</dbReference>
<name>A4BE42_9GAMM</name>
<dbReference type="HOGENOM" id="CLU_051180_3_0_6"/>
<accession>A4BE42</accession>
<keyword evidence="3" id="KW-1185">Reference proteome</keyword>
<evidence type="ECO:0000313" key="3">
    <source>
        <dbReference type="Proteomes" id="UP000005953"/>
    </source>
</evidence>
<proteinExistence type="predicted"/>
<dbReference type="InterPro" id="IPR051532">
    <property type="entry name" value="Ester_Hydrolysis_Enzymes"/>
</dbReference>
<protein>
    <submittedName>
        <fullName evidence="2">Acyl-CoA thioesterase I</fullName>
    </submittedName>
</protein>
<dbReference type="InterPro" id="IPR036514">
    <property type="entry name" value="SGNH_hydro_sf"/>
</dbReference>
<dbReference type="CDD" id="cd01822">
    <property type="entry name" value="Lysophospholipase_L1_like"/>
    <property type="match status" value="1"/>
</dbReference>
<comment type="caution">
    <text evidence="2">The sequence shown here is derived from an EMBL/GenBank/DDBJ whole genome shotgun (WGS) entry which is preliminary data.</text>
</comment>
<dbReference type="EMBL" id="AAOE01000009">
    <property type="protein sequence ID" value="EAR09520.1"/>
    <property type="molecule type" value="Genomic_DNA"/>
</dbReference>
<reference evidence="2 3" key="1">
    <citation type="submission" date="2006-02" db="EMBL/GenBank/DDBJ databases">
        <authorList>
            <person name="Pinhassi J."/>
            <person name="Pedros-Alio C."/>
            <person name="Ferriera S."/>
            <person name="Johnson J."/>
            <person name="Kravitz S."/>
            <person name="Halpern A."/>
            <person name="Remington K."/>
            <person name="Beeson K."/>
            <person name="Tran B."/>
            <person name="Rogers Y.-H."/>
            <person name="Friedman R."/>
            <person name="Venter J.C."/>
        </authorList>
    </citation>
    <scope>NUCLEOTIDE SEQUENCE [LARGE SCALE GENOMIC DNA]</scope>
    <source>
        <strain evidence="2 3">MED297</strain>
    </source>
</reference>
<evidence type="ECO:0000259" key="1">
    <source>
        <dbReference type="Pfam" id="PF13472"/>
    </source>
</evidence>
<dbReference type="Pfam" id="PF13472">
    <property type="entry name" value="Lipase_GDSL_2"/>
    <property type="match status" value="1"/>
</dbReference>
<feature type="domain" description="SGNH hydrolase-type esterase" evidence="1">
    <location>
        <begin position="33"/>
        <end position="188"/>
    </location>
</feature>
<dbReference type="InterPro" id="IPR013830">
    <property type="entry name" value="SGNH_hydro"/>
</dbReference>
<dbReference type="PANTHER" id="PTHR30383">
    <property type="entry name" value="THIOESTERASE 1/PROTEASE 1/LYSOPHOSPHOLIPASE L1"/>
    <property type="match status" value="1"/>
</dbReference>
<sequence>MWFKRRLAHHLGTLIVVTVLSVSFTSAETILVHGDSLSAGYGIEVSDGWVALMDDALGTQTQVVNSSISGETSRGGLDRLPGLLEAHQPDILILELGANDGLRGYPLTQLRDNLEQMIQMAQNQGARVVLLGMRLPPNLGRRYIEPFMNIYSDLASTYNLPFLPFMLEGVAENRELMQADGLHPTAAAQPILLDNILSLVEEAR</sequence>
<gene>
    <name evidence="2" type="ORF">MED297_12352</name>
</gene>
<dbReference type="SUPFAM" id="SSF52266">
    <property type="entry name" value="SGNH hydrolase"/>
    <property type="match status" value="1"/>
</dbReference>
<dbReference type="PANTHER" id="PTHR30383:SF24">
    <property type="entry name" value="THIOESTERASE 1_PROTEASE 1_LYSOPHOSPHOLIPASE L1"/>
    <property type="match status" value="1"/>
</dbReference>
<organism evidence="2 3">
    <name type="scientific">Reinekea blandensis MED297</name>
    <dbReference type="NCBI Taxonomy" id="314283"/>
    <lineage>
        <taxon>Bacteria</taxon>
        <taxon>Pseudomonadati</taxon>
        <taxon>Pseudomonadota</taxon>
        <taxon>Gammaproteobacteria</taxon>
        <taxon>Oceanospirillales</taxon>
        <taxon>Saccharospirillaceae</taxon>
        <taxon>Reinekea</taxon>
    </lineage>
</organism>
<dbReference type="GO" id="GO:0004622">
    <property type="term" value="F:phosphatidylcholine lysophospholipase activity"/>
    <property type="evidence" value="ECO:0007669"/>
    <property type="project" value="TreeGrafter"/>
</dbReference>
<dbReference type="STRING" id="314283.MED297_12352"/>
<evidence type="ECO:0000313" key="2">
    <source>
        <dbReference type="EMBL" id="EAR09520.1"/>
    </source>
</evidence>
<dbReference type="OrthoDB" id="9786188at2"/>
<dbReference type="Proteomes" id="UP000005953">
    <property type="component" value="Unassembled WGS sequence"/>
</dbReference>